<reference evidence="1 2" key="1">
    <citation type="journal article" date="2019" name="Nat. Ecol. Evol.">
        <title>Megaphylogeny resolves global patterns of mushroom evolution.</title>
        <authorList>
            <person name="Varga T."/>
            <person name="Krizsan K."/>
            <person name="Foldi C."/>
            <person name="Dima B."/>
            <person name="Sanchez-Garcia M."/>
            <person name="Sanchez-Ramirez S."/>
            <person name="Szollosi G.J."/>
            <person name="Szarkandi J.G."/>
            <person name="Papp V."/>
            <person name="Albert L."/>
            <person name="Andreopoulos W."/>
            <person name="Angelini C."/>
            <person name="Antonin V."/>
            <person name="Barry K.W."/>
            <person name="Bougher N.L."/>
            <person name="Buchanan P."/>
            <person name="Buyck B."/>
            <person name="Bense V."/>
            <person name="Catcheside P."/>
            <person name="Chovatia M."/>
            <person name="Cooper J."/>
            <person name="Damon W."/>
            <person name="Desjardin D."/>
            <person name="Finy P."/>
            <person name="Geml J."/>
            <person name="Haridas S."/>
            <person name="Hughes K."/>
            <person name="Justo A."/>
            <person name="Karasinski D."/>
            <person name="Kautmanova I."/>
            <person name="Kiss B."/>
            <person name="Kocsube S."/>
            <person name="Kotiranta H."/>
            <person name="LaButti K.M."/>
            <person name="Lechner B.E."/>
            <person name="Liimatainen K."/>
            <person name="Lipzen A."/>
            <person name="Lukacs Z."/>
            <person name="Mihaltcheva S."/>
            <person name="Morgado L.N."/>
            <person name="Niskanen T."/>
            <person name="Noordeloos M.E."/>
            <person name="Ohm R.A."/>
            <person name="Ortiz-Santana B."/>
            <person name="Ovrebo C."/>
            <person name="Racz N."/>
            <person name="Riley R."/>
            <person name="Savchenko A."/>
            <person name="Shiryaev A."/>
            <person name="Soop K."/>
            <person name="Spirin V."/>
            <person name="Szebenyi C."/>
            <person name="Tomsovsky M."/>
            <person name="Tulloss R.E."/>
            <person name="Uehling J."/>
            <person name="Grigoriev I.V."/>
            <person name="Vagvolgyi C."/>
            <person name="Papp T."/>
            <person name="Martin F.M."/>
            <person name="Miettinen O."/>
            <person name="Hibbett D.S."/>
            <person name="Nagy L.G."/>
        </authorList>
    </citation>
    <scope>NUCLEOTIDE SEQUENCE [LARGE SCALE GENOMIC DNA]</scope>
    <source>
        <strain evidence="1 2">OMC1185</strain>
    </source>
</reference>
<sequence length="88" mass="10254">MLFKGVYMSELGINRPTIPERWKTSSSGGMPWVRTLGRLRMRDCPRCLSRASWRCCECIECIRMSYASTFFIPLLYLTTFLRPHLGNS</sequence>
<name>A0A5C3N8U1_9AGAM</name>
<evidence type="ECO:0000313" key="2">
    <source>
        <dbReference type="Proteomes" id="UP000305948"/>
    </source>
</evidence>
<dbReference type="AlphaFoldDB" id="A0A5C3N8U1"/>
<organism evidence="1 2">
    <name type="scientific">Heliocybe sulcata</name>
    <dbReference type="NCBI Taxonomy" id="5364"/>
    <lineage>
        <taxon>Eukaryota</taxon>
        <taxon>Fungi</taxon>
        <taxon>Dikarya</taxon>
        <taxon>Basidiomycota</taxon>
        <taxon>Agaricomycotina</taxon>
        <taxon>Agaricomycetes</taxon>
        <taxon>Gloeophyllales</taxon>
        <taxon>Gloeophyllaceae</taxon>
        <taxon>Heliocybe</taxon>
    </lineage>
</organism>
<gene>
    <name evidence="1" type="ORF">OE88DRAFT_1276197</name>
</gene>
<proteinExistence type="predicted"/>
<dbReference type="Proteomes" id="UP000305948">
    <property type="component" value="Unassembled WGS sequence"/>
</dbReference>
<keyword evidence="2" id="KW-1185">Reference proteome</keyword>
<accession>A0A5C3N8U1</accession>
<evidence type="ECO:0000313" key="1">
    <source>
        <dbReference type="EMBL" id="TFK53740.1"/>
    </source>
</evidence>
<protein>
    <submittedName>
        <fullName evidence="1">Uncharacterized protein</fullName>
    </submittedName>
</protein>
<dbReference type="EMBL" id="ML213507">
    <property type="protein sequence ID" value="TFK53740.1"/>
    <property type="molecule type" value="Genomic_DNA"/>
</dbReference>